<evidence type="ECO:0000313" key="3">
    <source>
        <dbReference type="EMBL" id="BDG60563.1"/>
    </source>
</evidence>
<dbReference type="Gene3D" id="3.60.40.10">
    <property type="entry name" value="PPM-type phosphatase domain"/>
    <property type="match status" value="1"/>
</dbReference>
<dbReference type="EMBL" id="AP025628">
    <property type="protein sequence ID" value="BDG60563.1"/>
    <property type="molecule type" value="Genomic_DNA"/>
</dbReference>
<organism evidence="3 4">
    <name type="scientific">Caldinitratiruptor microaerophilus</name>
    <dbReference type="NCBI Taxonomy" id="671077"/>
    <lineage>
        <taxon>Bacteria</taxon>
        <taxon>Bacillati</taxon>
        <taxon>Bacillota</taxon>
        <taxon>Clostridia</taxon>
        <taxon>Eubacteriales</taxon>
        <taxon>Symbiobacteriaceae</taxon>
        <taxon>Caldinitratiruptor</taxon>
    </lineage>
</organism>
<dbReference type="InterPro" id="IPR001932">
    <property type="entry name" value="PPM-type_phosphatase-like_dom"/>
</dbReference>
<dbReference type="PANTHER" id="PTHR43156">
    <property type="entry name" value="STAGE II SPORULATION PROTEIN E-RELATED"/>
    <property type="match status" value="1"/>
</dbReference>
<dbReference type="InterPro" id="IPR036457">
    <property type="entry name" value="PPM-type-like_dom_sf"/>
</dbReference>
<dbReference type="SUPFAM" id="SSF81606">
    <property type="entry name" value="PP2C-like"/>
    <property type="match status" value="1"/>
</dbReference>
<accession>A0AA35CLE7</accession>
<dbReference type="GO" id="GO:0016791">
    <property type="term" value="F:phosphatase activity"/>
    <property type="evidence" value="ECO:0007669"/>
    <property type="project" value="TreeGrafter"/>
</dbReference>
<gene>
    <name evidence="3" type="ORF">caldi_16530</name>
</gene>
<proteinExistence type="predicted"/>
<feature type="domain" description="PPM-type phosphatase" evidence="2">
    <location>
        <begin position="45"/>
        <end position="263"/>
    </location>
</feature>
<reference evidence="3" key="1">
    <citation type="submission" date="2022-03" db="EMBL/GenBank/DDBJ databases">
        <title>Complete genome sequence of Caldinitratiruptor microaerophilus.</title>
        <authorList>
            <person name="Mukaiyama R."/>
            <person name="Nishiyama T."/>
            <person name="Ueda K."/>
        </authorList>
    </citation>
    <scope>NUCLEOTIDE SEQUENCE</scope>
    <source>
        <strain evidence="3">JCM 16183</strain>
    </source>
</reference>
<dbReference type="KEGG" id="cmic:caldi_16530"/>
<name>A0AA35CLE7_9FIRM</name>
<evidence type="ECO:0000259" key="2">
    <source>
        <dbReference type="SMART" id="SM00331"/>
    </source>
</evidence>
<dbReference type="Proteomes" id="UP001163687">
    <property type="component" value="Chromosome"/>
</dbReference>
<keyword evidence="1" id="KW-0378">Hydrolase</keyword>
<dbReference type="AlphaFoldDB" id="A0AA35CLE7"/>
<evidence type="ECO:0000256" key="1">
    <source>
        <dbReference type="ARBA" id="ARBA00022801"/>
    </source>
</evidence>
<dbReference type="InterPro" id="IPR052016">
    <property type="entry name" value="Bact_Sigma-Reg"/>
</dbReference>
<evidence type="ECO:0000313" key="4">
    <source>
        <dbReference type="Proteomes" id="UP001163687"/>
    </source>
</evidence>
<dbReference type="PANTHER" id="PTHR43156:SF2">
    <property type="entry name" value="STAGE II SPORULATION PROTEIN E"/>
    <property type="match status" value="1"/>
</dbReference>
<sequence length="271" mass="29707">MTHPTRSKTNIRSGSGDGIFHFRQSDLELAYQIQFTFLHGSPPTIPDTSLSGVSLPAQVMGGDYFDFLLTPRGTVRMCVGDVMGKGLAASMLMLMARVAIRALSDIADSPGTLLHEANRILYPDFHRLGSFLTLCFIEYHPATRALACANAGHLRPLIYRSAREIVEVDVNGMMMGVLPDSSYEVTSLTLSPGDTVILYSDGVIEATRPDRQPIGKRGFYEILRGLPPELPLPVLQERVLQALRQHTGAQPQRDDMTLAFLRAGAPADQKV</sequence>
<keyword evidence="4" id="KW-1185">Reference proteome</keyword>
<dbReference type="SMART" id="SM00331">
    <property type="entry name" value="PP2C_SIG"/>
    <property type="match status" value="1"/>
</dbReference>
<protein>
    <recommendedName>
        <fullName evidence="2">PPM-type phosphatase domain-containing protein</fullName>
    </recommendedName>
</protein>
<dbReference type="Pfam" id="PF07228">
    <property type="entry name" value="SpoIIE"/>
    <property type="match status" value="1"/>
</dbReference>